<evidence type="ECO:0000256" key="1">
    <source>
        <dbReference type="SAM" id="Phobius"/>
    </source>
</evidence>
<feature type="transmembrane region" description="Helical" evidence="1">
    <location>
        <begin position="412"/>
        <end position="432"/>
    </location>
</feature>
<dbReference type="AlphaFoldDB" id="A0A4R6YMG5"/>
<gene>
    <name evidence="2" type="ORF">DFR29_120109</name>
</gene>
<evidence type="ECO:0000313" key="2">
    <source>
        <dbReference type="EMBL" id="TDR38608.1"/>
    </source>
</evidence>
<feature type="transmembrane region" description="Helical" evidence="1">
    <location>
        <begin position="327"/>
        <end position="345"/>
    </location>
</feature>
<feature type="transmembrane region" description="Helical" evidence="1">
    <location>
        <begin position="56"/>
        <end position="77"/>
    </location>
</feature>
<feature type="transmembrane region" description="Helical" evidence="1">
    <location>
        <begin position="135"/>
        <end position="156"/>
    </location>
</feature>
<protein>
    <recommendedName>
        <fullName evidence="4">Dolichyl-phosphate-mannose-protein mannosyltransferase</fullName>
    </recommendedName>
</protein>
<sequence>MIEIVLEIAVALLSLALAAIWATDRRRAARQRPAASGLVDLPRSDSPYPGAAARRFMVRLFTGAFLVRLVGVLVISLTDAIRSLSLSPDSLRYHEEALAIAEEMRDGFFNAPNWIDNGWFQFTGLVYYLLGPNPLYIQLINILLGALTPLVVFRLVLEVYGMEKLARVTALLIAFFPSFIYWSCLMLKDPLSIFSVSLLVLAVVRLRRSFSASALGVMAFCLLMLLGVREYLFFVSVFLIVISYIPVEGRRTIPLLATMAGVVALIGVATYAAGFGVFGVDYIRQSHYFDLEYINQSRINISHGTGAFFDAPEDAVWGESADSTFRALVAAIYFFFVSIDLTQIGSLRQLMALPEVLMFLVLLPSLARGLMHSWHHARQASLPLAVFAFGLLVVYGSAATNMGAMFRWRMQALPLLLTFMVYGAFVHGRGLIYRSLKRLEF</sequence>
<feature type="transmembrane region" description="Helical" evidence="1">
    <location>
        <begin position="253"/>
        <end position="278"/>
    </location>
</feature>
<keyword evidence="1" id="KW-1133">Transmembrane helix</keyword>
<reference evidence="2 3" key="1">
    <citation type="submission" date="2019-03" db="EMBL/GenBank/DDBJ databases">
        <title>Genomic Encyclopedia of Type Strains, Phase IV (KMG-IV): sequencing the most valuable type-strain genomes for metagenomic binning, comparative biology and taxonomic classification.</title>
        <authorList>
            <person name="Goeker M."/>
        </authorList>
    </citation>
    <scope>NUCLEOTIDE SEQUENCE [LARGE SCALE GENOMIC DNA]</scope>
    <source>
        <strain evidence="2 3">DSM 21667</strain>
    </source>
</reference>
<feature type="transmembrane region" description="Helical" evidence="1">
    <location>
        <begin position="6"/>
        <end position="23"/>
    </location>
</feature>
<feature type="transmembrane region" description="Helical" evidence="1">
    <location>
        <begin position="382"/>
        <end position="406"/>
    </location>
</feature>
<keyword evidence="3" id="KW-1185">Reference proteome</keyword>
<dbReference type="OrthoDB" id="1804143at2"/>
<dbReference type="RefSeq" id="WP_133821420.1">
    <property type="nucleotide sequence ID" value="NZ_SNZH01000020.1"/>
</dbReference>
<organism evidence="2 3">
    <name type="scientific">Tahibacter aquaticus</name>
    <dbReference type="NCBI Taxonomy" id="520092"/>
    <lineage>
        <taxon>Bacteria</taxon>
        <taxon>Pseudomonadati</taxon>
        <taxon>Pseudomonadota</taxon>
        <taxon>Gammaproteobacteria</taxon>
        <taxon>Lysobacterales</taxon>
        <taxon>Rhodanobacteraceae</taxon>
        <taxon>Tahibacter</taxon>
    </lineage>
</organism>
<feature type="transmembrane region" description="Helical" evidence="1">
    <location>
        <begin position="351"/>
        <end position="370"/>
    </location>
</feature>
<accession>A0A4R6YMG5</accession>
<keyword evidence="1" id="KW-0472">Membrane</keyword>
<name>A0A4R6YMG5_9GAMM</name>
<comment type="caution">
    <text evidence="2">The sequence shown here is derived from an EMBL/GenBank/DDBJ whole genome shotgun (WGS) entry which is preliminary data.</text>
</comment>
<dbReference type="Proteomes" id="UP000295293">
    <property type="component" value="Unassembled WGS sequence"/>
</dbReference>
<keyword evidence="1" id="KW-0812">Transmembrane</keyword>
<evidence type="ECO:0008006" key="4">
    <source>
        <dbReference type="Google" id="ProtNLM"/>
    </source>
</evidence>
<feature type="transmembrane region" description="Helical" evidence="1">
    <location>
        <begin position="168"/>
        <end position="188"/>
    </location>
</feature>
<proteinExistence type="predicted"/>
<feature type="transmembrane region" description="Helical" evidence="1">
    <location>
        <begin position="231"/>
        <end position="247"/>
    </location>
</feature>
<dbReference type="EMBL" id="SNZH01000020">
    <property type="protein sequence ID" value="TDR38608.1"/>
    <property type="molecule type" value="Genomic_DNA"/>
</dbReference>
<evidence type="ECO:0000313" key="3">
    <source>
        <dbReference type="Proteomes" id="UP000295293"/>
    </source>
</evidence>